<feature type="compositionally biased region" description="Basic and acidic residues" evidence="3">
    <location>
        <begin position="899"/>
        <end position="922"/>
    </location>
</feature>
<organism evidence="4 5">
    <name type="scientific">Lucilia cuprina</name>
    <name type="common">Green bottle fly</name>
    <name type="synonym">Australian sheep blowfly</name>
    <dbReference type="NCBI Taxonomy" id="7375"/>
    <lineage>
        <taxon>Eukaryota</taxon>
        <taxon>Metazoa</taxon>
        <taxon>Ecdysozoa</taxon>
        <taxon>Arthropoda</taxon>
        <taxon>Hexapoda</taxon>
        <taxon>Insecta</taxon>
        <taxon>Pterygota</taxon>
        <taxon>Neoptera</taxon>
        <taxon>Endopterygota</taxon>
        <taxon>Diptera</taxon>
        <taxon>Brachycera</taxon>
        <taxon>Muscomorpha</taxon>
        <taxon>Oestroidea</taxon>
        <taxon>Calliphoridae</taxon>
        <taxon>Luciliinae</taxon>
        <taxon>Lucilia</taxon>
    </lineage>
</organism>
<evidence type="ECO:0000313" key="5">
    <source>
        <dbReference type="Proteomes" id="UP000037069"/>
    </source>
</evidence>
<feature type="compositionally biased region" description="Basic and acidic residues" evidence="3">
    <location>
        <begin position="489"/>
        <end position="498"/>
    </location>
</feature>
<name>A0A0L0BXD4_LUCCU</name>
<dbReference type="PANTHER" id="PTHR45982">
    <property type="entry name" value="REGULATOR OF CHROMOSOME CONDENSATION"/>
    <property type="match status" value="1"/>
</dbReference>
<dbReference type="SUPFAM" id="SSF58113">
    <property type="entry name" value="Apolipoprotein A-I"/>
    <property type="match status" value="1"/>
</dbReference>
<protein>
    <recommendedName>
        <fullName evidence="6">X-linked retinitis pigmentosa GTPase regulator</fullName>
    </recommendedName>
</protein>
<dbReference type="EMBL" id="JRES01001294">
    <property type="protein sequence ID" value="KNC23884.1"/>
    <property type="molecule type" value="Genomic_DNA"/>
</dbReference>
<dbReference type="GO" id="GO:0005737">
    <property type="term" value="C:cytoplasm"/>
    <property type="evidence" value="ECO:0007669"/>
    <property type="project" value="TreeGrafter"/>
</dbReference>
<sequence>MDIPNTGAIFTLGKSHLAENTQSYFYIKNDPIKRLIAGPYQSAVICESGRLFVWGENHHGQLGIGGQHSSNTSNNNNNNNNSNGDIIIKPTCVKSLKTLGLKIADISFGNDWSIILTLSNELFYTGRNIFASGSTVSSNFTKATVNEELCEIIRKPFRLEEFDDCLSNNEEAENFINVLAGNEHFVLLTSFGRLIGWGSNQSHQLGRTEEDVILKPHEIVLDSPTQQFTCGPESTLVLTENGKLYLTGRLNEFVFPDFTELQKNLSSNEQIIFMHISKASEIFIVTNTGSIYRSYESVRNKSLIFQRFYDYDSEENGPIWKLLKGTSFYAVLTKANKFYTTFSESGHHLKTFREISKFKNLRLLDMALGDRHILVHGIPRSSTLAATIGPGGEHRYMTQSMIMANTTGGILNRIRNGNNGKSMELDETKLNVENANVNEREENPKTNTPVNENEGVTKKQVQAETTEKLQGNNNEIEEIPMNDATESLDVTKNDKQKSSAESIESSETVLTNNESSSIDTDNTVVNKKSPTQSLKSQTSSTTSLNKHNETASSSVKSLRPRTPYPESTPHGSPQTLKKTPMRNFSYEAAMNNDFLEHTSPALVESLENIPEHVDKENAALPGLTVSMPTPPTEDDEELRLEISETTDPLDHTVTVNEIRFINNGIDVTANVKKYKLDGSEDSLDEEPDEEDEENYENDQSDNKSHIRKQAENLVDELEVEIDKKVENAKANKEEVEALVESKTKSFGDKVGAKFMETKDSIGQAAKEAGENVDAKLAGAKETLESAAIRAATGARGAVQSVSENTKKAAKGAKQSMEDVGNSMANARDEARQTVGQIGNNVVKATGEAKDAMGSTLRKMAGDTKHAVGSVTSKISTEVQDAKNSLSTILHGKKNKVDVQKPIEENELEDAHPIEDISKECGGDKSNTTSQSNNTTTGIQEDDERTTASANSNHNSSVGNPFENSNPFESTVPFDPELDAMVERGKQALREELQAASVAATTRTTHIVEDDVVEEKSKFSKFFDDIKERSRGLSCRNEKSVKIVEDQPPRYSVEDELALQPVNGQPNGSKVCTIL</sequence>
<dbReference type="InterPro" id="IPR000408">
    <property type="entry name" value="Reg_chr_condens"/>
</dbReference>
<dbReference type="InterPro" id="IPR051553">
    <property type="entry name" value="Ran_GTPase-activating"/>
</dbReference>
<dbReference type="Pfam" id="PF00415">
    <property type="entry name" value="RCC1"/>
    <property type="match status" value="2"/>
</dbReference>
<dbReference type="GO" id="GO:0005085">
    <property type="term" value="F:guanyl-nucleotide exchange factor activity"/>
    <property type="evidence" value="ECO:0007669"/>
    <property type="project" value="TreeGrafter"/>
</dbReference>
<feature type="compositionally biased region" description="Low complexity" evidence="3">
    <location>
        <begin position="527"/>
        <end position="545"/>
    </location>
</feature>
<evidence type="ECO:0000313" key="4">
    <source>
        <dbReference type="EMBL" id="KNC23884.1"/>
    </source>
</evidence>
<dbReference type="PANTHER" id="PTHR45982:SF1">
    <property type="entry name" value="REGULATOR OF CHROMOSOME CONDENSATION"/>
    <property type="match status" value="1"/>
</dbReference>
<keyword evidence="2" id="KW-0175">Coiled coil</keyword>
<dbReference type="Gene3D" id="2.130.10.30">
    <property type="entry name" value="Regulator of chromosome condensation 1/beta-lactamase-inhibitor protein II"/>
    <property type="match status" value="1"/>
</dbReference>
<feature type="compositionally biased region" description="Acidic residues" evidence="3">
    <location>
        <begin position="679"/>
        <end position="699"/>
    </location>
</feature>
<dbReference type="SUPFAM" id="SSF50985">
    <property type="entry name" value="RCC1/BLIP-II"/>
    <property type="match status" value="1"/>
</dbReference>
<dbReference type="OMA" id="IIFMHIS"/>
<dbReference type="Proteomes" id="UP000037069">
    <property type="component" value="Unassembled WGS sequence"/>
</dbReference>
<feature type="region of interest" description="Disordered" evidence="3">
    <location>
        <begin position="899"/>
        <end position="973"/>
    </location>
</feature>
<comment type="caution">
    <text evidence="4">The sequence shown here is derived from an EMBL/GenBank/DDBJ whole genome shotgun (WGS) entry which is preliminary data.</text>
</comment>
<reference evidence="4 5" key="1">
    <citation type="journal article" date="2015" name="Nat. Commun.">
        <title>Lucilia cuprina genome unlocks parasitic fly biology to underpin future interventions.</title>
        <authorList>
            <person name="Anstead C.A."/>
            <person name="Korhonen P.K."/>
            <person name="Young N.D."/>
            <person name="Hall R.S."/>
            <person name="Jex A.R."/>
            <person name="Murali S.C."/>
            <person name="Hughes D.S."/>
            <person name="Lee S.F."/>
            <person name="Perry T."/>
            <person name="Stroehlein A.J."/>
            <person name="Ansell B.R."/>
            <person name="Breugelmans B."/>
            <person name="Hofmann A."/>
            <person name="Qu J."/>
            <person name="Dugan S."/>
            <person name="Lee S.L."/>
            <person name="Chao H."/>
            <person name="Dinh H."/>
            <person name="Han Y."/>
            <person name="Doddapaneni H.V."/>
            <person name="Worley K.C."/>
            <person name="Muzny D.M."/>
            <person name="Ioannidis P."/>
            <person name="Waterhouse R.M."/>
            <person name="Zdobnov E.M."/>
            <person name="James P.J."/>
            <person name="Bagnall N.H."/>
            <person name="Kotze A.C."/>
            <person name="Gibbs R.A."/>
            <person name="Richards S."/>
            <person name="Batterham P."/>
            <person name="Gasser R.B."/>
        </authorList>
    </citation>
    <scope>NUCLEOTIDE SEQUENCE [LARGE SCALE GENOMIC DNA]</scope>
    <source>
        <strain evidence="4 5">LS</strain>
        <tissue evidence="4">Full body</tissue>
    </source>
</reference>
<accession>A0A0L0BXD4</accession>
<feature type="region of interest" description="Disordered" evidence="3">
    <location>
        <begin position="678"/>
        <end position="705"/>
    </location>
</feature>
<gene>
    <name evidence="4" type="ORF">FF38_05622</name>
</gene>
<evidence type="ECO:0000256" key="1">
    <source>
        <dbReference type="PROSITE-ProRule" id="PRU00235"/>
    </source>
</evidence>
<feature type="region of interest" description="Disordered" evidence="3">
    <location>
        <begin position="434"/>
        <end position="578"/>
    </location>
</feature>
<dbReference type="InterPro" id="IPR009091">
    <property type="entry name" value="RCC1/BLIP-II"/>
</dbReference>
<dbReference type="STRING" id="7375.A0A0L0BXD4"/>
<dbReference type="OrthoDB" id="10253607at2759"/>
<feature type="compositionally biased region" description="Low complexity" evidence="3">
    <location>
        <begin position="925"/>
        <end position="936"/>
    </location>
</feature>
<feature type="repeat" description="RCC1" evidence="1">
    <location>
        <begin position="49"/>
        <end position="119"/>
    </location>
</feature>
<dbReference type="PRINTS" id="PR00633">
    <property type="entry name" value="RCCNDNSATION"/>
</dbReference>
<keyword evidence="5" id="KW-1185">Reference proteome</keyword>
<evidence type="ECO:0008006" key="6">
    <source>
        <dbReference type="Google" id="ProtNLM"/>
    </source>
</evidence>
<evidence type="ECO:0000256" key="2">
    <source>
        <dbReference type="SAM" id="Coils"/>
    </source>
</evidence>
<feature type="repeat" description="RCC1" evidence="1">
    <location>
        <begin position="192"/>
        <end position="241"/>
    </location>
</feature>
<dbReference type="PROSITE" id="PS50012">
    <property type="entry name" value="RCC1_3"/>
    <property type="match status" value="2"/>
</dbReference>
<dbReference type="AlphaFoldDB" id="A0A0L0BXD4"/>
<feature type="compositionally biased region" description="Low complexity" evidence="3">
    <location>
        <begin position="948"/>
        <end position="959"/>
    </location>
</feature>
<proteinExistence type="predicted"/>
<feature type="coiled-coil region" evidence="2">
    <location>
        <begin position="707"/>
        <end position="745"/>
    </location>
</feature>
<feature type="compositionally biased region" description="Polar residues" evidence="3">
    <location>
        <begin position="459"/>
        <end position="474"/>
    </location>
</feature>
<evidence type="ECO:0000256" key="3">
    <source>
        <dbReference type="SAM" id="MobiDB-lite"/>
    </source>
</evidence>
<feature type="compositionally biased region" description="Polar residues" evidence="3">
    <location>
        <begin position="499"/>
        <end position="526"/>
    </location>
</feature>